<dbReference type="RefSeq" id="WP_075129621.1">
    <property type="nucleotide sequence ID" value="NZ_MSIE01000081.1"/>
</dbReference>
<accession>A0A1Q8C6G2</accession>
<evidence type="ECO:0000313" key="1">
    <source>
        <dbReference type="EMBL" id="OLF09931.1"/>
    </source>
</evidence>
<keyword evidence="2" id="KW-1185">Reference proteome</keyword>
<gene>
    <name evidence="1" type="ORF">BU204_32470</name>
</gene>
<name>A0A1Q8C6G2_9PSEU</name>
<dbReference type="EMBL" id="MSIE01000081">
    <property type="protein sequence ID" value="OLF09931.1"/>
    <property type="molecule type" value="Genomic_DNA"/>
</dbReference>
<evidence type="ECO:0000313" key="2">
    <source>
        <dbReference type="Proteomes" id="UP000185596"/>
    </source>
</evidence>
<comment type="caution">
    <text evidence="1">The sequence shown here is derived from an EMBL/GenBank/DDBJ whole genome shotgun (WGS) entry which is preliminary data.</text>
</comment>
<dbReference type="Proteomes" id="UP000185596">
    <property type="component" value="Unassembled WGS sequence"/>
</dbReference>
<dbReference type="STRING" id="1912961.BU204_32470"/>
<reference evidence="1 2" key="1">
    <citation type="submission" date="2016-12" db="EMBL/GenBank/DDBJ databases">
        <title>The draft genome sequence of Actinophytocola sp. 11-183.</title>
        <authorList>
            <person name="Wang W."/>
            <person name="Yuan L."/>
        </authorList>
    </citation>
    <scope>NUCLEOTIDE SEQUENCE [LARGE SCALE GENOMIC DNA]</scope>
    <source>
        <strain evidence="1 2">11-183</strain>
    </source>
</reference>
<protein>
    <submittedName>
        <fullName evidence="1">Uncharacterized protein</fullName>
    </submittedName>
</protein>
<sequence length="62" mass="6811">MRFELELAAGVFFGNSPENRENPLGAGWVPFPEDVSLATGEEFVVRFSWCGGRLAARRVVAP</sequence>
<organism evidence="1 2">
    <name type="scientific">Actinophytocola xanthii</name>
    <dbReference type="NCBI Taxonomy" id="1912961"/>
    <lineage>
        <taxon>Bacteria</taxon>
        <taxon>Bacillati</taxon>
        <taxon>Actinomycetota</taxon>
        <taxon>Actinomycetes</taxon>
        <taxon>Pseudonocardiales</taxon>
        <taxon>Pseudonocardiaceae</taxon>
    </lineage>
</organism>
<dbReference type="AlphaFoldDB" id="A0A1Q8C6G2"/>
<proteinExistence type="predicted"/>